<sequence length="103" mass="11998">MDTIIRCFSKRTVEEILSALGTGDWTTTTIQLLEKASPISLKISIRLIREGRYQSIDQCLRREYRMLCHVLQEKSVMIFMRVPELYSWSRTKVPSGSLVSWSK</sequence>
<proteinExistence type="predicted"/>
<keyword evidence="2" id="KW-1185">Reference proteome</keyword>
<evidence type="ECO:0000313" key="2">
    <source>
        <dbReference type="Proteomes" id="UP001234297"/>
    </source>
</evidence>
<gene>
    <name evidence="1" type="ORF">MRB53_025410</name>
</gene>
<evidence type="ECO:0000313" key="1">
    <source>
        <dbReference type="EMBL" id="KAJ8632074.1"/>
    </source>
</evidence>
<protein>
    <submittedName>
        <fullName evidence="1">Uncharacterized protein</fullName>
    </submittedName>
</protein>
<comment type="caution">
    <text evidence="1">The sequence shown here is derived from an EMBL/GenBank/DDBJ whole genome shotgun (WGS) entry which is preliminary data.</text>
</comment>
<name>A0ACC2LF62_PERAE</name>
<reference evidence="1 2" key="1">
    <citation type="journal article" date="2022" name="Hortic Res">
        <title>A haplotype resolved chromosomal level avocado genome allows analysis of novel avocado genes.</title>
        <authorList>
            <person name="Nath O."/>
            <person name="Fletcher S.J."/>
            <person name="Hayward A."/>
            <person name="Shaw L.M."/>
            <person name="Masouleh A.K."/>
            <person name="Furtado A."/>
            <person name="Henry R.J."/>
            <person name="Mitter N."/>
        </authorList>
    </citation>
    <scope>NUCLEOTIDE SEQUENCE [LARGE SCALE GENOMIC DNA]</scope>
    <source>
        <strain evidence="2">cv. Hass</strain>
    </source>
</reference>
<accession>A0ACC2LF62</accession>
<organism evidence="1 2">
    <name type="scientific">Persea americana</name>
    <name type="common">Avocado</name>
    <dbReference type="NCBI Taxonomy" id="3435"/>
    <lineage>
        <taxon>Eukaryota</taxon>
        <taxon>Viridiplantae</taxon>
        <taxon>Streptophyta</taxon>
        <taxon>Embryophyta</taxon>
        <taxon>Tracheophyta</taxon>
        <taxon>Spermatophyta</taxon>
        <taxon>Magnoliopsida</taxon>
        <taxon>Magnoliidae</taxon>
        <taxon>Laurales</taxon>
        <taxon>Lauraceae</taxon>
        <taxon>Persea</taxon>
    </lineage>
</organism>
<dbReference type="Proteomes" id="UP001234297">
    <property type="component" value="Chromosome 8"/>
</dbReference>
<dbReference type="EMBL" id="CM056816">
    <property type="protein sequence ID" value="KAJ8632074.1"/>
    <property type="molecule type" value="Genomic_DNA"/>
</dbReference>